<feature type="chain" id="PRO_5002984032" evidence="1">
    <location>
        <begin position="24"/>
        <end position="307"/>
    </location>
</feature>
<dbReference type="AlphaFoldDB" id="C7RUU8"/>
<accession>C7RUU8</accession>
<dbReference type="InterPro" id="IPR007730">
    <property type="entry name" value="SPOR-like_dom"/>
</dbReference>
<dbReference type="Gene3D" id="2.60.120.1440">
    <property type="match status" value="1"/>
</dbReference>
<dbReference type="EMBL" id="CP001715">
    <property type="protein sequence ID" value="ACV36343.1"/>
    <property type="molecule type" value="Genomic_DNA"/>
</dbReference>
<organism evidence="3">
    <name type="scientific">Accumulibacter regalis</name>
    <dbReference type="NCBI Taxonomy" id="522306"/>
    <lineage>
        <taxon>Bacteria</taxon>
        <taxon>Pseudomonadati</taxon>
        <taxon>Pseudomonadota</taxon>
        <taxon>Betaproteobacteria</taxon>
        <taxon>Candidatus Accumulibacter</taxon>
    </lineage>
</organism>
<name>C7RUU8_ACCRE</name>
<dbReference type="PANTHER" id="PTHR38731">
    <property type="entry name" value="LIPL45-RELATED LIPOPROTEIN-RELATED"/>
    <property type="match status" value="1"/>
</dbReference>
<dbReference type="HOGENOM" id="CLU_935814_0_0_4"/>
<evidence type="ECO:0000313" key="3">
    <source>
        <dbReference type="EMBL" id="ACV36343.1"/>
    </source>
</evidence>
<dbReference type="KEGG" id="app:CAP2UW1_3070"/>
<dbReference type="OrthoDB" id="369729at2"/>
<dbReference type="PROSITE" id="PS51724">
    <property type="entry name" value="SPOR"/>
    <property type="match status" value="1"/>
</dbReference>
<dbReference type="PANTHER" id="PTHR38731:SF1">
    <property type="entry name" value="FECR PROTEIN DOMAIN-CONTAINING PROTEIN"/>
    <property type="match status" value="1"/>
</dbReference>
<dbReference type="InterPro" id="IPR006860">
    <property type="entry name" value="FecR"/>
</dbReference>
<dbReference type="Pfam" id="PF04773">
    <property type="entry name" value="FecR"/>
    <property type="match status" value="1"/>
</dbReference>
<proteinExistence type="predicted"/>
<dbReference type="eggNOG" id="COG4254">
    <property type="taxonomic scope" value="Bacteria"/>
</dbReference>
<protein>
    <submittedName>
        <fullName evidence="3">Sporulation domain protein</fullName>
    </submittedName>
</protein>
<reference evidence="3" key="2">
    <citation type="submission" date="2009-09" db="EMBL/GenBank/DDBJ databases">
        <title>Complete sequence of chromosome of Candidatus Accumulibacter phosphatis clade IIA str. UW-1.</title>
        <authorList>
            <consortium name="US DOE Joint Genome Institute"/>
            <person name="Martin H.G."/>
            <person name="Ivanova N."/>
            <person name="Kunin V."/>
            <person name="Warnecke F."/>
            <person name="Barry K."/>
            <person name="He S."/>
            <person name="Salamov A."/>
            <person name="Szeto E."/>
            <person name="Dalin E."/>
            <person name="Pangilinan J.L."/>
            <person name="Lapidus A."/>
            <person name="Lowry S."/>
            <person name="Kyrpides N.C."/>
            <person name="McMahon K.D."/>
            <person name="Hugenholtz P."/>
        </authorList>
    </citation>
    <scope>NUCLEOTIDE SEQUENCE [LARGE SCALE GENOMIC DNA]</scope>
    <source>
        <strain evidence="3">UW-1</strain>
    </source>
</reference>
<feature type="domain" description="SPOR" evidence="2">
    <location>
        <begin position="226"/>
        <end position="306"/>
    </location>
</feature>
<evidence type="ECO:0000256" key="1">
    <source>
        <dbReference type="SAM" id="SignalP"/>
    </source>
</evidence>
<dbReference type="Pfam" id="PF05036">
    <property type="entry name" value="SPOR"/>
    <property type="match status" value="1"/>
</dbReference>
<reference evidence="3" key="1">
    <citation type="submission" date="2009-08" db="EMBL/GenBank/DDBJ databases">
        <authorList>
            <consortium name="US DOE Joint Genome Institute"/>
            <person name="Lucas S."/>
            <person name="Copeland A."/>
            <person name="Lapidus A."/>
            <person name="Glavina del Rio T."/>
            <person name="Dalin E."/>
            <person name="Tice H."/>
            <person name="Bruce D."/>
            <person name="Barry K."/>
            <person name="Pitluck S."/>
            <person name="Lowry S."/>
            <person name="Larimer F."/>
            <person name="Land M."/>
            <person name="Hauser L."/>
            <person name="Kyrpides N."/>
            <person name="Ivanova N."/>
            <person name="McMahon K.D."/>
            <person name="Hugenholtz P."/>
        </authorList>
    </citation>
    <scope>NUCLEOTIDE SEQUENCE</scope>
    <source>
        <strain evidence="3">UW-1</strain>
    </source>
</reference>
<gene>
    <name evidence="3" type="ordered locus">CAP2UW1_3070</name>
</gene>
<sequence precursor="true">MNRHRMHAFLAACLLAASLPTQASTGGAQADAVVERVQVPAWVERQGTRQELSPGVVLQNRDRIITGATARVRIRLADGSVVALGADTILQLNALGVREGEVFTAALDVPQGALRLTTGADARSRQRRAVNLRIGTITAGLRGTDLWGSADGERDRICLLEGSITVVHPQQEAQQINEPLRCYVAPKDASPLPLEIVTGQQVSVWTGLTAIPGDALARAPTSERAAARRGRWGIELATLDSEADALALYDRAREAGYDARIKPQANGGGGYRYSVRISRLAAGVDATSLSRELAASLQVPLPIAGRH</sequence>
<dbReference type="STRING" id="522306.CAP2UW1_3070"/>
<feature type="signal peptide" evidence="1">
    <location>
        <begin position="1"/>
        <end position="23"/>
    </location>
</feature>
<keyword evidence="1" id="KW-0732">Signal</keyword>
<evidence type="ECO:0000259" key="2">
    <source>
        <dbReference type="PROSITE" id="PS51724"/>
    </source>
</evidence>
<dbReference type="GO" id="GO:0042834">
    <property type="term" value="F:peptidoglycan binding"/>
    <property type="evidence" value="ECO:0007669"/>
    <property type="project" value="InterPro"/>
</dbReference>